<protein>
    <submittedName>
        <fullName evidence="2">Uncharacterized protein</fullName>
    </submittedName>
</protein>
<organism evidence="2 3">
    <name type="scientific">Rotaria socialis</name>
    <dbReference type="NCBI Taxonomy" id="392032"/>
    <lineage>
        <taxon>Eukaryota</taxon>
        <taxon>Metazoa</taxon>
        <taxon>Spiralia</taxon>
        <taxon>Gnathifera</taxon>
        <taxon>Rotifera</taxon>
        <taxon>Eurotatoria</taxon>
        <taxon>Bdelloidea</taxon>
        <taxon>Philodinida</taxon>
        <taxon>Philodinidae</taxon>
        <taxon>Rotaria</taxon>
    </lineage>
</organism>
<dbReference type="EMBL" id="CAJOBS010001469">
    <property type="protein sequence ID" value="CAF4733490.1"/>
    <property type="molecule type" value="Genomic_DNA"/>
</dbReference>
<sequence length="252" mass="29248">MGVQFPPPLFCEHHKNFSHKAAAILSTQDRKINWIIRDDDLYFQICAGRRTGTYDKRSSVDHSTIFCSSIFHGDIKNDVTTMSMNDSRSCTMAWQRFKRTPIFTADQREICFNYNGNRGCTNYVCQRARVCLKCQQPDPQKTVDRLFQFIIREVIILKPYAPINIDHLENELQFHINHSFVEYLLFDLCTGFDTGIQELPNGAFQGQNMRSVRKFPVVVVTKLIQEEVDNGFLFEPFNSSPFPIFLLSLLEL</sequence>
<name>A0A821KG24_9BILA</name>
<evidence type="ECO:0000313" key="1">
    <source>
        <dbReference type="EMBL" id="CAF3796879.1"/>
    </source>
</evidence>
<dbReference type="Proteomes" id="UP000663838">
    <property type="component" value="Unassembled WGS sequence"/>
</dbReference>
<proteinExistence type="predicted"/>
<accession>A0A821KG24</accession>
<dbReference type="Proteomes" id="UP000663865">
    <property type="component" value="Unassembled WGS sequence"/>
</dbReference>
<evidence type="ECO:0000313" key="3">
    <source>
        <dbReference type="Proteomes" id="UP000663838"/>
    </source>
</evidence>
<dbReference type="EMBL" id="CAJNYV010006043">
    <property type="protein sequence ID" value="CAF3796879.1"/>
    <property type="molecule type" value="Genomic_DNA"/>
</dbReference>
<evidence type="ECO:0000313" key="2">
    <source>
        <dbReference type="EMBL" id="CAF4733490.1"/>
    </source>
</evidence>
<dbReference type="AlphaFoldDB" id="A0A821KG24"/>
<gene>
    <name evidence="1" type="ORF">KIK155_LOCUS32201</name>
    <name evidence="2" type="ORF">TOA249_LOCUS19071</name>
</gene>
<comment type="caution">
    <text evidence="2">The sequence shown here is derived from an EMBL/GenBank/DDBJ whole genome shotgun (WGS) entry which is preliminary data.</text>
</comment>
<reference evidence="2" key="1">
    <citation type="submission" date="2021-02" db="EMBL/GenBank/DDBJ databases">
        <authorList>
            <person name="Nowell W R."/>
        </authorList>
    </citation>
    <scope>NUCLEOTIDE SEQUENCE</scope>
</reference>